<dbReference type="OrthoDB" id="9793421at2"/>
<dbReference type="PANTHER" id="PTHR42872">
    <property type="entry name" value="PROTEIN-GLUTAMATE METHYLESTERASE/PROTEIN-GLUTAMINE GLUTAMINASE"/>
    <property type="match status" value="1"/>
</dbReference>
<dbReference type="InterPro" id="IPR001789">
    <property type="entry name" value="Sig_transdc_resp-reg_receiver"/>
</dbReference>
<name>A0A5R9FZ86_9BACL</name>
<dbReference type="Gene3D" id="3.40.50.2300">
    <property type="match status" value="1"/>
</dbReference>
<keyword evidence="11" id="KW-1185">Reference proteome</keyword>
<proteinExistence type="inferred from homology"/>
<gene>
    <name evidence="5" type="primary">cheB</name>
    <name evidence="10" type="ORF">FE782_24985</name>
</gene>
<dbReference type="SUPFAM" id="SSF52738">
    <property type="entry name" value="Methylesterase CheB, C-terminal domain"/>
    <property type="match status" value="1"/>
</dbReference>
<organism evidence="10 11">
    <name type="scientific">Paenibacillus antri</name>
    <dbReference type="NCBI Taxonomy" id="2582848"/>
    <lineage>
        <taxon>Bacteria</taxon>
        <taxon>Bacillati</taxon>
        <taxon>Bacillota</taxon>
        <taxon>Bacilli</taxon>
        <taxon>Bacillales</taxon>
        <taxon>Paenibacillaceae</taxon>
        <taxon>Paenibacillus</taxon>
    </lineage>
</organism>
<dbReference type="EC" id="3.1.1.61" evidence="5"/>
<dbReference type="CDD" id="cd17541">
    <property type="entry name" value="REC_CheB-like"/>
    <property type="match status" value="1"/>
</dbReference>
<dbReference type="Pfam" id="PF01339">
    <property type="entry name" value="CheB_methylest"/>
    <property type="match status" value="1"/>
</dbReference>
<comment type="subcellular location">
    <subcellularLocation>
        <location evidence="5">Cytoplasm</location>
    </subcellularLocation>
</comment>
<dbReference type="PROSITE" id="PS50110">
    <property type="entry name" value="RESPONSE_REGULATORY"/>
    <property type="match status" value="1"/>
</dbReference>
<feature type="modified residue" description="4-aspartylphosphate" evidence="5 7">
    <location>
        <position position="56"/>
    </location>
</feature>
<protein>
    <recommendedName>
        <fullName evidence="5">Protein-glutamate methylesterase/protein-glutamine glutaminase</fullName>
        <ecNumber evidence="5">3.1.1.61</ecNumber>
        <ecNumber evidence="5">3.5.1.44</ecNumber>
    </recommendedName>
</protein>
<feature type="active site" evidence="5 6">
    <location>
        <position position="164"/>
    </location>
</feature>
<evidence type="ECO:0000256" key="2">
    <source>
        <dbReference type="ARBA" id="ARBA00022500"/>
    </source>
</evidence>
<dbReference type="PROSITE" id="PS50122">
    <property type="entry name" value="CHEB"/>
    <property type="match status" value="1"/>
</dbReference>
<comment type="function">
    <text evidence="5">Involved in chemotaxis. Part of a chemotaxis signal transduction system that modulates chemotaxis in response to various stimuli. Catalyzes the demethylation of specific methylglutamate residues introduced into the chemoreceptors (methyl-accepting chemotaxis proteins or MCP) by CheR. Also mediates the irreversible deamidation of specific glutamine residues to glutamic acid.</text>
</comment>
<accession>A0A5R9FZ86</accession>
<dbReference type="NCBIfam" id="NF001965">
    <property type="entry name" value="PRK00742.1"/>
    <property type="match status" value="1"/>
</dbReference>
<feature type="active site" evidence="5 6">
    <location>
        <position position="286"/>
    </location>
</feature>
<keyword evidence="2 5" id="KW-0145">Chemotaxis</keyword>
<feature type="active site" evidence="5 6">
    <location>
        <position position="190"/>
    </location>
</feature>
<evidence type="ECO:0000256" key="3">
    <source>
        <dbReference type="ARBA" id="ARBA00022801"/>
    </source>
</evidence>
<dbReference type="InterPro" id="IPR035909">
    <property type="entry name" value="CheB_C"/>
</dbReference>
<dbReference type="InterPro" id="IPR008248">
    <property type="entry name" value="CheB-like"/>
</dbReference>
<dbReference type="AlphaFoldDB" id="A0A5R9FZ86"/>
<dbReference type="GO" id="GO:0000156">
    <property type="term" value="F:phosphorelay response regulator activity"/>
    <property type="evidence" value="ECO:0007669"/>
    <property type="project" value="InterPro"/>
</dbReference>
<dbReference type="SMART" id="SM00448">
    <property type="entry name" value="REC"/>
    <property type="match status" value="1"/>
</dbReference>
<dbReference type="InterPro" id="IPR011006">
    <property type="entry name" value="CheY-like_superfamily"/>
</dbReference>
<dbReference type="RefSeq" id="WP_138197094.1">
    <property type="nucleotide sequence ID" value="NZ_VCIW01000021.1"/>
</dbReference>
<sequence>MPKIKVLVVDDSALFRHAVVRGLEEHPSIEVVAAAADPYEARDRILEHEPDVMVLDVEMPKMNGIVFLKKLLPQYPLPVVVMSSLPDHVFEAMECGAVDFIAKPGSRTGVEAPVFLRELQSKIRVAARATLARPTAAPAAQQPAVREQPRAASTAYDVIAIGASTGGTEAILSVLKGLPPESPGIVIVQHMPAGFTKSYAERLDRVTAFDVKEAVSGDVVAPGKALLAPGNQQMKLVKRGSRLHVEVYEGPKVSGHCPSVDVLFESVAAVAGPKGVGVLLTGMGSDGAMGLLQMRGRGARTVGQDEATSVVYGMPKVAFEIGAVEKQTSLQQIPVAVKHWVWNS</sequence>
<dbReference type="GO" id="GO:0006935">
    <property type="term" value="P:chemotaxis"/>
    <property type="evidence" value="ECO:0007669"/>
    <property type="project" value="UniProtKB-UniRule"/>
</dbReference>
<evidence type="ECO:0000256" key="4">
    <source>
        <dbReference type="ARBA" id="ARBA00048267"/>
    </source>
</evidence>
<reference evidence="10 11" key="1">
    <citation type="submission" date="2019-05" db="EMBL/GenBank/DDBJ databases">
        <authorList>
            <person name="Narsing Rao M.P."/>
            <person name="Li W.J."/>
        </authorList>
    </citation>
    <scope>NUCLEOTIDE SEQUENCE [LARGE SCALE GENOMIC DNA]</scope>
    <source>
        <strain evidence="10 11">SYSU_K30003</strain>
    </source>
</reference>
<dbReference type="NCBIfam" id="NF009206">
    <property type="entry name" value="PRK12555.1"/>
    <property type="match status" value="1"/>
</dbReference>
<evidence type="ECO:0000259" key="8">
    <source>
        <dbReference type="PROSITE" id="PS50110"/>
    </source>
</evidence>
<comment type="catalytic activity">
    <reaction evidence="4 5">
        <text>[protein]-L-glutamate 5-O-methyl ester + H2O = L-glutamyl-[protein] + methanol + H(+)</text>
        <dbReference type="Rhea" id="RHEA:23236"/>
        <dbReference type="Rhea" id="RHEA-COMP:10208"/>
        <dbReference type="Rhea" id="RHEA-COMP:10311"/>
        <dbReference type="ChEBI" id="CHEBI:15377"/>
        <dbReference type="ChEBI" id="CHEBI:15378"/>
        <dbReference type="ChEBI" id="CHEBI:17790"/>
        <dbReference type="ChEBI" id="CHEBI:29973"/>
        <dbReference type="ChEBI" id="CHEBI:82795"/>
        <dbReference type="EC" id="3.1.1.61"/>
    </reaction>
</comment>
<evidence type="ECO:0000256" key="5">
    <source>
        <dbReference type="HAMAP-Rule" id="MF_00099"/>
    </source>
</evidence>
<keyword evidence="5 7" id="KW-0597">Phosphoprotein</keyword>
<evidence type="ECO:0000313" key="11">
    <source>
        <dbReference type="Proteomes" id="UP000309676"/>
    </source>
</evidence>
<evidence type="ECO:0000256" key="6">
    <source>
        <dbReference type="PROSITE-ProRule" id="PRU00050"/>
    </source>
</evidence>
<comment type="PTM">
    <text evidence="5">Phosphorylated by CheA. Phosphorylation of the N-terminal regulatory domain activates the methylesterase activity.</text>
</comment>
<dbReference type="GO" id="GO:0005737">
    <property type="term" value="C:cytoplasm"/>
    <property type="evidence" value="ECO:0007669"/>
    <property type="project" value="UniProtKB-SubCell"/>
</dbReference>
<feature type="domain" description="CheB-type methylesterase" evidence="9">
    <location>
        <begin position="152"/>
        <end position="344"/>
    </location>
</feature>
<evidence type="ECO:0000256" key="7">
    <source>
        <dbReference type="PROSITE-ProRule" id="PRU00169"/>
    </source>
</evidence>
<comment type="caution">
    <text evidence="10">The sequence shown here is derived from an EMBL/GenBank/DDBJ whole genome shotgun (WGS) entry which is preliminary data.</text>
</comment>
<evidence type="ECO:0000313" key="10">
    <source>
        <dbReference type="EMBL" id="TLS49377.1"/>
    </source>
</evidence>
<keyword evidence="3 5" id="KW-0378">Hydrolase</keyword>
<dbReference type="PANTHER" id="PTHR42872:SF6">
    <property type="entry name" value="PROTEIN-GLUTAMATE METHYLESTERASE_PROTEIN-GLUTAMINE GLUTAMINASE"/>
    <property type="match status" value="1"/>
</dbReference>
<dbReference type="InterPro" id="IPR000673">
    <property type="entry name" value="Sig_transdc_resp-reg_Me-estase"/>
</dbReference>
<dbReference type="Gene3D" id="3.40.50.180">
    <property type="entry name" value="Methylesterase CheB, C-terminal domain"/>
    <property type="match status" value="1"/>
</dbReference>
<dbReference type="PIRSF" id="PIRSF000876">
    <property type="entry name" value="RR_chemtxs_CheB"/>
    <property type="match status" value="1"/>
</dbReference>
<dbReference type="Pfam" id="PF00072">
    <property type="entry name" value="Response_reg"/>
    <property type="match status" value="1"/>
</dbReference>
<dbReference type="Proteomes" id="UP000309676">
    <property type="component" value="Unassembled WGS sequence"/>
</dbReference>
<evidence type="ECO:0000259" key="9">
    <source>
        <dbReference type="PROSITE" id="PS50122"/>
    </source>
</evidence>
<keyword evidence="1 5" id="KW-0963">Cytoplasm</keyword>
<dbReference type="CDD" id="cd16432">
    <property type="entry name" value="CheB_Rec"/>
    <property type="match status" value="1"/>
</dbReference>
<dbReference type="SUPFAM" id="SSF52172">
    <property type="entry name" value="CheY-like"/>
    <property type="match status" value="1"/>
</dbReference>
<evidence type="ECO:0000256" key="1">
    <source>
        <dbReference type="ARBA" id="ARBA00022490"/>
    </source>
</evidence>
<dbReference type="GO" id="GO:0050568">
    <property type="term" value="F:protein-glutamine glutaminase activity"/>
    <property type="evidence" value="ECO:0007669"/>
    <property type="project" value="UniProtKB-UniRule"/>
</dbReference>
<dbReference type="EMBL" id="VCIW01000021">
    <property type="protein sequence ID" value="TLS49377.1"/>
    <property type="molecule type" value="Genomic_DNA"/>
</dbReference>
<dbReference type="EC" id="3.5.1.44" evidence="5"/>
<dbReference type="HAMAP" id="MF_00099">
    <property type="entry name" value="CheB_chemtxs"/>
    <property type="match status" value="1"/>
</dbReference>
<comment type="domain">
    <text evidence="5">Contains a C-terminal catalytic domain, and an N-terminal region which modulates catalytic activity.</text>
</comment>
<comment type="catalytic activity">
    <reaction evidence="5">
        <text>L-glutaminyl-[protein] + H2O = L-glutamyl-[protein] + NH4(+)</text>
        <dbReference type="Rhea" id="RHEA:16441"/>
        <dbReference type="Rhea" id="RHEA-COMP:10207"/>
        <dbReference type="Rhea" id="RHEA-COMP:10208"/>
        <dbReference type="ChEBI" id="CHEBI:15377"/>
        <dbReference type="ChEBI" id="CHEBI:28938"/>
        <dbReference type="ChEBI" id="CHEBI:29973"/>
        <dbReference type="ChEBI" id="CHEBI:30011"/>
        <dbReference type="EC" id="3.5.1.44"/>
    </reaction>
</comment>
<comment type="similarity">
    <text evidence="5">Belongs to the CheB family.</text>
</comment>
<dbReference type="GO" id="GO:0008984">
    <property type="term" value="F:protein-glutamate methylesterase activity"/>
    <property type="evidence" value="ECO:0007669"/>
    <property type="project" value="UniProtKB-UniRule"/>
</dbReference>
<feature type="domain" description="Response regulatory" evidence="8">
    <location>
        <begin position="5"/>
        <end position="118"/>
    </location>
</feature>